<protein>
    <submittedName>
        <fullName evidence="2">Uncharacterized protein</fullName>
    </submittedName>
</protein>
<organism evidence="2 3">
    <name type="scientific">Caerostris darwini</name>
    <dbReference type="NCBI Taxonomy" id="1538125"/>
    <lineage>
        <taxon>Eukaryota</taxon>
        <taxon>Metazoa</taxon>
        <taxon>Ecdysozoa</taxon>
        <taxon>Arthropoda</taxon>
        <taxon>Chelicerata</taxon>
        <taxon>Arachnida</taxon>
        <taxon>Araneae</taxon>
        <taxon>Araneomorphae</taxon>
        <taxon>Entelegynae</taxon>
        <taxon>Araneoidea</taxon>
        <taxon>Araneidae</taxon>
        <taxon>Caerostris</taxon>
    </lineage>
</organism>
<gene>
    <name evidence="2" type="ORF">CDAR_256731</name>
</gene>
<name>A0AAV4PZW8_9ARAC</name>
<evidence type="ECO:0000313" key="2">
    <source>
        <dbReference type="EMBL" id="GIY01749.1"/>
    </source>
</evidence>
<comment type="caution">
    <text evidence="2">The sequence shown here is derived from an EMBL/GenBank/DDBJ whole genome shotgun (WGS) entry which is preliminary data.</text>
</comment>
<dbReference type="Proteomes" id="UP001054837">
    <property type="component" value="Unassembled WGS sequence"/>
</dbReference>
<feature type="compositionally biased region" description="Basic residues" evidence="1">
    <location>
        <begin position="9"/>
        <end position="23"/>
    </location>
</feature>
<sequence length="202" mass="23161">MPQNNICQRKNKLSHSQNKRKGKNVTQVSDQIYVIYGEDAAAERTVRKWSRTTELRNCYDLTITTLHLAHHLLQPQFLPTSPFAKREKRGGREGTKKRSLIHIVHSHITCMVIREREGASMGFIYTVERGAENTNIPAEDDRSRQRPNRVRLRLPLGADATGCGGRFRPNILAATPPEEQWRKSGNFNSRGKIFFYRDTMGS</sequence>
<reference evidence="2 3" key="1">
    <citation type="submission" date="2021-06" db="EMBL/GenBank/DDBJ databases">
        <title>Caerostris darwini draft genome.</title>
        <authorList>
            <person name="Kono N."/>
            <person name="Arakawa K."/>
        </authorList>
    </citation>
    <scope>NUCLEOTIDE SEQUENCE [LARGE SCALE GENOMIC DNA]</scope>
</reference>
<evidence type="ECO:0000313" key="3">
    <source>
        <dbReference type="Proteomes" id="UP001054837"/>
    </source>
</evidence>
<accession>A0AAV4PZW8</accession>
<dbReference type="AlphaFoldDB" id="A0AAV4PZW8"/>
<dbReference type="EMBL" id="BPLQ01003607">
    <property type="protein sequence ID" value="GIY01749.1"/>
    <property type="molecule type" value="Genomic_DNA"/>
</dbReference>
<feature type="region of interest" description="Disordered" evidence="1">
    <location>
        <begin position="1"/>
        <end position="23"/>
    </location>
</feature>
<evidence type="ECO:0000256" key="1">
    <source>
        <dbReference type="SAM" id="MobiDB-lite"/>
    </source>
</evidence>
<proteinExistence type="predicted"/>
<keyword evidence="3" id="KW-1185">Reference proteome</keyword>